<evidence type="ECO:0000313" key="5">
    <source>
        <dbReference type="Proteomes" id="UP001476798"/>
    </source>
</evidence>
<dbReference type="InterPro" id="IPR035992">
    <property type="entry name" value="Ricin_B-like_lectins"/>
</dbReference>
<dbReference type="PANTHER" id="PTHR11675">
    <property type="entry name" value="N-ACETYLGALACTOSAMINYLTRANSFERASE"/>
    <property type="match status" value="1"/>
</dbReference>
<accession>A0ABV0N0A4</accession>
<protein>
    <recommendedName>
        <fullName evidence="3">Ricin B lectin domain-containing protein</fullName>
    </recommendedName>
</protein>
<keyword evidence="5" id="KW-1185">Reference proteome</keyword>
<gene>
    <name evidence="4" type="ORF">GOODEAATRI_004977</name>
</gene>
<comment type="caution">
    <text evidence="4">The sequence shown here is derived from an EMBL/GenBank/DDBJ whole genome shotgun (WGS) entry which is preliminary data.</text>
</comment>
<evidence type="ECO:0000313" key="4">
    <source>
        <dbReference type="EMBL" id="MEQ2164279.1"/>
    </source>
</evidence>
<proteinExistence type="predicted"/>
<dbReference type="Proteomes" id="UP001476798">
    <property type="component" value="Unassembled WGS sequence"/>
</dbReference>
<keyword evidence="2" id="KW-1015">Disulfide bond</keyword>
<dbReference type="EMBL" id="JAHRIO010020210">
    <property type="protein sequence ID" value="MEQ2164279.1"/>
    <property type="molecule type" value="Genomic_DNA"/>
</dbReference>
<dbReference type="PANTHER" id="PTHR11675:SF7">
    <property type="entry name" value="POLYPEPTIDE N-ACETYLGALACTOSAMINYLTRANSFERASE 4"/>
    <property type="match status" value="1"/>
</dbReference>
<evidence type="ECO:0000256" key="2">
    <source>
        <dbReference type="ARBA" id="ARBA00023157"/>
    </source>
</evidence>
<evidence type="ECO:0000256" key="1">
    <source>
        <dbReference type="ARBA" id="ARBA00022734"/>
    </source>
</evidence>
<feature type="non-terminal residue" evidence="4">
    <location>
        <position position="1"/>
    </location>
</feature>
<dbReference type="Gene3D" id="2.80.10.50">
    <property type="match status" value="1"/>
</dbReference>
<dbReference type="PROSITE" id="PS50231">
    <property type="entry name" value="RICIN_B_LECTIN"/>
    <property type="match status" value="1"/>
</dbReference>
<dbReference type="Pfam" id="PF00652">
    <property type="entry name" value="Ricin_B_lectin"/>
    <property type="match status" value="1"/>
</dbReference>
<organism evidence="4 5">
    <name type="scientific">Goodea atripinnis</name>
    <dbReference type="NCBI Taxonomy" id="208336"/>
    <lineage>
        <taxon>Eukaryota</taxon>
        <taxon>Metazoa</taxon>
        <taxon>Chordata</taxon>
        <taxon>Craniata</taxon>
        <taxon>Vertebrata</taxon>
        <taxon>Euteleostomi</taxon>
        <taxon>Actinopterygii</taxon>
        <taxon>Neopterygii</taxon>
        <taxon>Teleostei</taxon>
        <taxon>Neoteleostei</taxon>
        <taxon>Acanthomorphata</taxon>
        <taxon>Ovalentaria</taxon>
        <taxon>Atherinomorphae</taxon>
        <taxon>Cyprinodontiformes</taxon>
        <taxon>Goodeidae</taxon>
        <taxon>Goodea</taxon>
    </lineage>
</organism>
<evidence type="ECO:0000259" key="3">
    <source>
        <dbReference type="Pfam" id="PF00652"/>
    </source>
</evidence>
<reference evidence="4 5" key="1">
    <citation type="submission" date="2021-06" db="EMBL/GenBank/DDBJ databases">
        <authorList>
            <person name="Palmer J.M."/>
        </authorList>
    </citation>
    <scope>NUCLEOTIDE SEQUENCE [LARGE SCALE GENOMIC DNA]</scope>
    <source>
        <strain evidence="4 5">GA_2019</strain>
        <tissue evidence="4">Muscle</tissue>
    </source>
</reference>
<name>A0ABV0N0A4_9TELE</name>
<feature type="domain" description="Ricin B lectin" evidence="3">
    <location>
        <begin position="43"/>
        <end position="122"/>
    </location>
</feature>
<sequence length="124" mass="14359">ENYGDISQRVELRDKLKCKSFEWYLRNIYPDLHVPEDREGWHGAVRSLGLQSECLDYNAPDHNPTGAQLSLFGCHGQGGNQDGTIYHPHSNMCVTAYRTTEGRTDAQMRQCNLADRNQLWKFEW</sequence>
<dbReference type="SUPFAM" id="SSF50370">
    <property type="entry name" value="Ricin B-like lectins"/>
    <property type="match status" value="1"/>
</dbReference>
<dbReference type="Gene3D" id="1.10.8.460">
    <property type="entry name" value="ppGaNTase-T1 linker domain-like"/>
    <property type="match status" value="1"/>
</dbReference>
<dbReference type="InterPro" id="IPR000772">
    <property type="entry name" value="Ricin_B_lectin"/>
</dbReference>
<keyword evidence="1" id="KW-0430">Lectin</keyword>